<dbReference type="AlphaFoldDB" id="A0A1Z4BLB4"/>
<dbReference type="PANTHER" id="PTHR13847">
    <property type="entry name" value="SARCOSINE DEHYDROGENASE-RELATED"/>
    <property type="match status" value="1"/>
</dbReference>
<dbReference type="PANTHER" id="PTHR13847:SF289">
    <property type="entry name" value="GLYCINE OXIDASE"/>
    <property type="match status" value="1"/>
</dbReference>
<dbReference type="EMBL" id="CP022022">
    <property type="protein sequence ID" value="ASF42063.1"/>
    <property type="molecule type" value="Genomic_DNA"/>
</dbReference>
<dbReference type="Proteomes" id="UP000197007">
    <property type="component" value="Chromosome"/>
</dbReference>
<protein>
    <submittedName>
        <fullName evidence="3">FAD-dependent oxidoreductase</fullName>
    </submittedName>
</protein>
<dbReference type="SUPFAM" id="SSF51971">
    <property type="entry name" value="Nucleotide-binding domain"/>
    <property type="match status" value="1"/>
</dbReference>
<organism evidence="3 4">
    <name type="scientific">Capnocytophaga endodontalis</name>
    <dbReference type="NCBI Taxonomy" id="2708117"/>
    <lineage>
        <taxon>Bacteria</taxon>
        <taxon>Pseudomonadati</taxon>
        <taxon>Bacteroidota</taxon>
        <taxon>Flavobacteriia</taxon>
        <taxon>Flavobacteriales</taxon>
        <taxon>Flavobacteriaceae</taxon>
        <taxon>Capnocytophaga</taxon>
    </lineage>
</organism>
<evidence type="ECO:0000313" key="4">
    <source>
        <dbReference type="Proteomes" id="UP000197007"/>
    </source>
</evidence>
<name>A0A1Z4BLB4_9FLAO</name>
<accession>A0A1Z4BLB4</accession>
<feature type="domain" description="FAD dependent oxidoreductase" evidence="2">
    <location>
        <begin position="3"/>
        <end position="325"/>
    </location>
</feature>
<dbReference type="GO" id="GO:0005737">
    <property type="term" value="C:cytoplasm"/>
    <property type="evidence" value="ECO:0007669"/>
    <property type="project" value="TreeGrafter"/>
</dbReference>
<dbReference type="Pfam" id="PF01266">
    <property type="entry name" value="DAO"/>
    <property type="match status" value="1"/>
</dbReference>
<proteinExistence type="predicted"/>
<dbReference type="RefSeq" id="WP_088593252.1">
    <property type="nucleotide sequence ID" value="NZ_CP022022.1"/>
</dbReference>
<keyword evidence="1" id="KW-0560">Oxidoreductase</keyword>
<dbReference type="InterPro" id="IPR006076">
    <property type="entry name" value="FAD-dep_OxRdtase"/>
</dbReference>
<sequence>MYDFIIIGAGLAGVSFAHTLEKNGKTFCLLSDHSQVASVIAGGVYNPVVLKRFTPVWHSEDIMKSANRFYDEIEAKMQCQFRVPIHVVRKFASVEEQNNWFTASDNPLLAPYLSPVILPALNEALPAPFGLGEVLHTGRLNVQHYITESLKRWQAEGVCYEKTFVYDDLEVYDTHVAYCGVTARNIIFCEGCGIAKNPYFSKLPMRPCKGETLTISAPHLQLQHIYKSDGVLIPLGDDKYILGATYDPEDLTEVITEAARTELLEKLRKMTNVPYEVLSHQAAIRPTVADRRPLLGQHPQHSHLWVFNGLGTRGVLNAPYCAQVLYAAAFEEIEIPHEMNINRFAKRFRH</sequence>
<dbReference type="InterPro" id="IPR036188">
    <property type="entry name" value="FAD/NAD-bd_sf"/>
</dbReference>
<keyword evidence="4" id="KW-1185">Reference proteome</keyword>
<dbReference type="SUPFAM" id="SSF54373">
    <property type="entry name" value="FAD-linked reductases, C-terminal domain"/>
    <property type="match status" value="1"/>
</dbReference>
<dbReference type="KEGG" id="capn:CBG49_02580"/>
<evidence type="ECO:0000256" key="1">
    <source>
        <dbReference type="ARBA" id="ARBA00023002"/>
    </source>
</evidence>
<gene>
    <name evidence="3" type="ORF">CBG49_02580</name>
</gene>
<evidence type="ECO:0000259" key="2">
    <source>
        <dbReference type="Pfam" id="PF01266"/>
    </source>
</evidence>
<reference evidence="4" key="1">
    <citation type="submission" date="2017-06" db="EMBL/GenBank/DDBJ databases">
        <title>Complete genome sequence of Capnocytophaga sp. KCOM 1579 (=ChDC OS43) isolated from a human refractory periapical abscess lesion.</title>
        <authorList>
            <person name="Kook J.-K."/>
            <person name="Park S.-N."/>
            <person name="Lim Y.K."/>
            <person name="Roh H."/>
        </authorList>
    </citation>
    <scope>NUCLEOTIDE SEQUENCE [LARGE SCALE GENOMIC DNA]</scope>
    <source>
        <strain evidence="4">ChDC OS43</strain>
    </source>
</reference>
<evidence type="ECO:0000313" key="3">
    <source>
        <dbReference type="EMBL" id="ASF42063.1"/>
    </source>
</evidence>
<dbReference type="Gene3D" id="3.50.50.60">
    <property type="entry name" value="FAD/NAD(P)-binding domain"/>
    <property type="match status" value="1"/>
</dbReference>
<dbReference type="GO" id="GO:0016491">
    <property type="term" value="F:oxidoreductase activity"/>
    <property type="evidence" value="ECO:0007669"/>
    <property type="project" value="UniProtKB-KW"/>
</dbReference>
<dbReference type="Gene3D" id="3.30.9.10">
    <property type="entry name" value="D-Amino Acid Oxidase, subunit A, domain 2"/>
    <property type="match status" value="1"/>
</dbReference>